<evidence type="ECO:0000313" key="2">
    <source>
        <dbReference type="Proteomes" id="UP001145114"/>
    </source>
</evidence>
<organism evidence="1 2">
    <name type="scientific">Spiromyces aspiralis</name>
    <dbReference type="NCBI Taxonomy" id="68401"/>
    <lineage>
        <taxon>Eukaryota</taxon>
        <taxon>Fungi</taxon>
        <taxon>Fungi incertae sedis</taxon>
        <taxon>Zoopagomycota</taxon>
        <taxon>Kickxellomycotina</taxon>
        <taxon>Kickxellomycetes</taxon>
        <taxon>Kickxellales</taxon>
        <taxon>Kickxellaceae</taxon>
        <taxon>Spiromyces</taxon>
    </lineage>
</organism>
<reference evidence="1" key="1">
    <citation type="submission" date="2022-06" db="EMBL/GenBank/DDBJ databases">
        <title>Phylogenomic reconstructions and comparative analyses of Kickxellomycotina fungi.</title>
        <authorList>
            <person name="Reynolds N.K."/>
            <person name="Stajich J.E."/>
            <person name="Barry K."/>
            <person name="Grigoriev I.V."/>
            <person name="Crous P."/>
            <person name="Smith M.E."/>
        </authorList>
    </citation>
    <scope>NUCLEOTIDE SEQUENCE</scope>
    <source>
        <strain evidence="1">RSA 2271</strain>
    </source>
</reference>
<proteinExistence type="predicted"/>
<comment type="caution">
    <text evidence="1">The sequence shown here is derived from an EMBL/GenBank/DDBJ whole genome shotgun (WGS) entry which is preliminary data.</text>
</comment>
<protein>
    <submittedName>
        <fullName evidence="1">Uncharacterized protein</fullName>
    </submittedName>
</protein>
<gene>
    <name evidence="1" type="ORF">EV182_002505</name>
</gene>
<accession>A0ACC1HRN6</accession>
<name>A0ACC1HRN6_9FUNG</name>
<sequence length="482" mass="52488">MHIQENAHFEIGRSVAAAVTPTTILAPTATPTVVEDSNCCEPCRSRLSYESTWDQPSDLSAAIVAKRVAKAAEAVDMIDHRTKPSKLGCPIGHSTGAASEPIRSHILSRLRPDIDETRRPRTYLMFGCLVTFCCFLLMALSCGTIHAWGIQQEYLLSHEFKGSDATALNWVGTLQYFGMYLLGVPAGWLSETWSYPVTCFLARWFAKRRGLATGSAVAGVGVGGLVISPVTERLLSSVGVHTTLRITALYIIIIGGLASLFVFCPPQVDQGGQHVRYSMRGTFTLSVFKQPRFLAHCLMCLFAVTAYLIPYTLYPGYAVTHGVSAQKASAVVSIANAASTFGRLAFGLLSDYIGVLNMLSISISVATISVFLVWPLATHYGVQVLFGLMYGMFSGAYWTLVPLGAVTLFGPEMLARWSGIIYTMISFGVFLGNPIASVMLDTRGHGDNYLPSIFYAGSLWVVSTVCILTNRLLYSRQFFARV</sequence>
<dbReference type="EMBL" id="JAMZIH010000525">
    <property type="protein sequence ID" value="KAJ1679213.1"/>
    <property type="molecule type" value="Genomic_DNA"/>
</dbReference>
<keyword evidence="2" id="KW-1185">Reference proteome</keyword>
<evidence type="ECO:0000313" key="1">
    <source>
        <dbReference type="EMBL" id="KAJ1679213.1"/>
    </source>
</evidence>
<dbReference type="Proteomes" id="UP001145114">
    <property type="component" value="Unassembled WGS sequence"/>
</dbReference>